<keyword evidence="3" id="KW-0547">Nucleotide-binding</keyword>
<dbReference type="AlphaFoldDB" id="A0A6P8ZUS9"/>
<dbReference type="InterPro" id="IPR027417">
    <property type="entry name" value="P-loop_NTPase"/>
</dbReference>
<dbReference type="SUPFAM" id="SSF52540">
    <property type="entry name" value="P-loop containing nucleoside triphosphate hydrolases"/>
    <property type="match status" value="1"/>
</dbReference>
<evidence type="ECO:0000313" key="12">
    <source>
        <dbReference type="RefSeq" id="XP_034249063.1"/>
    </source>
</evidence>
<accession>A0A6P8ZUS9</accession>
<dbReference type="GO" id="GO:0003682">
    <property type="term" value="F:chromatin binding"/>
    <property type="evidence" value="ECO:0007669"/>
    <property type="project" value="TreeGrafter"/>
</dbReference>
<dbReference type="GO" id="GO:0000077">
    <property type="term" value="P:DNA damage checkpoint signaling"/>
    <property type="evidence" value="ECO:0007669"/>
    <property type="project" value="TreeGrafter"/>
</dbReference>
<dbReference type="Pfam" id="PF03215">
    <property type="entry name" value="Rad17"/>
    <property type="match status" value="1"/>
</dbReference>
<evidence type="ECO:0000256" key="1">
    <source>
        <dbReference type="ARBA" id="ARBA00004123"/>
    </source>
</evidence>
<comment type="similarity">
    <text evidence="2">Belongs to the rad17/RAD24 family.</text>
</comment>
<comment type="subcellular location">
    <subcellularLocation>
        <location evidence="1">Nucleus</location>
    </subcellularLocation>
</comment>
<evidence type="ECO:0000256" key="8">
    <source>
        <dbReference type="SAM" id="MobiDB-lite"/>
    </source>
</evidence>
<dbReference type="PANTHER" id="PTHR12172">
    <property type="entry name" value="CELL CYCLE CHECKPOINT PROTEIN RAD17"/>
    <property type="match status" value="1"/>
</dbReference>
<name>A0A6P8ZUS9_THRPL</name>
<keyword evidence="5" id="KW-0067">ATP-binding</keyword>
<evidence type="ECO:0000256" key="5">
    <source>
        <dbReference type="ARBA" id="ARBA00022840"/>
    </source>
</evidence>
<dbReference type="OrthoDB" id="10265971at2759"/>
<feature type="region of interest" description="Disordered" evidence="8">
    <location>
        <begin position="522"/>
        <end position="543"/>
    </location>
</feature>
<evidence type="ECO:0000313" key="11">
    <source>
        <dbReference type="RefSeq" id="XP_034249061.1"/>
    </source>
</evidence>
<proteinExistence type="inferred from homology"/>
<dbReference type="Gene3D" id="3.40.50.300">
    <property type="entry name" value="P-loop containing nucleotide triphosphate hydrolases"/>
    <property type="match status" value="1"/>
</dbReference>
<dbReference type="InterPro" id="IPR004582">
    <property type="entry name" value="Checkpoint_prot_Rad17_Rad24"/>
</dbReference>
<dbReference type="RefSeq" id="XP_034249061.1">
    <property type="nucleotide sequence ID" value="XM_034393170.1"/>
</dbReference>
<evidence type="ECO:0000256" key="2">
    <source>
        <dbReference type="ARBA" id="ARBA00006168"/>
    </source>
</evidence>
<dbReference type="RefSeq" id="XP_034249063.1">
    <property type="nucleotide sequence ID" value="XM_034393172.1"/>
</dbReference>
<reference evidence="10 11" key="1">
    <citation type="submission" date="2025-04" db="UniProtKB">
        <authorList>
            <consortium name="RefSeq"/>
        </authorList>
    </citation>
    <scope>IDENTIFICATION</scope>
    <source>
        <tissue evidence="10 11">Total insect</tissue>
    </source>
</reference>
<evidence type="ECO:0000313" key="10">
    <source>
        <dbReference type="RefSeq" id="XP_034249060.1"/>
    </source>
</evidence>
<evidence type="ECO:0000256" key="7">
    <source>
        <dbReference type="ARBA" id="ARBA00023306"/>
    </source>
</evidence>
<evidence type="ECO:0000256" key="4">
    <source>
        <dbReference type="ARBA" id="ARBA00022763"/>
    </source>
</evidence>
<organism evidence="12">
    <name type="scientific">Thrips palmi</name>
    <name type="common">Melon thrips</name>
    <dbReference type="NCBI Taxonomy" id="161013"/>
    <lineage>
        <taxon>Eukaryota</taxon>
        <taxon>Metazoa</taxon>
        <taxon>Ecdysozoa</taxon>
        <taxon>Arthropoda</taxon>
        <taxon>Hexapoda</taxon>
        <taxon>Insecta</taxon>
        <taxon>Pterygota</taxon>
        <taxon>Neoptera</taxon>
        <taxon>Paraneoptera</taxon>
        <taxon>Thysanoptera</taxon>
        <taxon>Terebrantia</taxon>
        <taxon>Thripoidea</taxon>
        <taxon>Thripidae</taxon>
        <taxon>Thrips</taxon>
    </lineage>
</organism>
<keyword evidence="6" id="KW-0539">Nucleus</keyword>
<dbReference type="PANTHER" id="PTHR12172:SF0">
    <property type="entry name" value="CELL CYCLE CHECKPOINT PROTEIN RAD17"/>
    <property type="match status" value="1"/>
</dbReference>
<dbReference type="GO" id="GO:0006281">
    <property type="term" value="P:DNA repair"/>
    <property type="evidence" value="ECO:0007669"/>
    <property type="project" value="InterPro"/>
</dbReference>
<dbReference type="GeneID" id="117649958"/>
<keyword evidence="7" id="KW-0131">Cell cycle</keyword>
<evidence type="ECO:0000256" key="3">
    <source>
        <dbReference type="ARBA" id="ARBA00022741"/>
    </source>
</evidence>
<dbReference type="KEGG" id="tpal:117649958"/>
<dbReference type="Proteomes" id="UP000515158">
    <property type="component" value="Unplaced"/>
</dbReference>
<sequence>MARHQNYLQGHAKRFVLGDNWAEPYTIDELAVDSKKVAEISSWLSSHRRKCGILLLTGPTGGGKTTVVKCVGRSLGFEIREWITPLDRDFQNGAESGVFQNQTEKFEDYLYSCSRYADLFVKSSTAASLLLVEDYPNIFLLKPEIFHDLLGKYSMTAKAPIIFICSDVADRNLNIEMELFPASIQMRLGMTHVKLNPVTKAKMLLAVKRMASYLQSISPGYKPPPSDVVNEICESASGDVRYAMLTLQMKPQEDVAALFDLAGKKGPTRKKTNAQKLTQEEEVVSTCGKDDRVGILRAVGRILYPKWQSEGDKPQSSQVKRKRKVDDKHLDASVPGAEWIHNPSTIVDSYISSAGSLLLLVEENYLKTYSAIESVSLAARCLSDADIMMNGVGVEASNEICLDAFVRGVMVHNKIPNRAFTPVKGSRYHELTNTQQKVNALTETLFPLYPVSHTVLMSDVIPYMPFCCAEHLSNDQGRFASHVTSMEPLKSFCENFRSFKDSQKEQKSEKVTFFIDPKKQAVQQDDELHISEDESDDDNNEGAKNLSMLVDAIAADEEEDEGAHNLTLLEEAIREDSQQEVDYAALLNDSDDDDLLLTQM</sequence>
<dbReference type="GO" id="GO:0005634">
    <property type="term" value="C:nucleus"/>
    <property type="evidence" value="ECO:0007669"/>
    <property type="project" value="UniProtKB-SubCell"/>
</dbReference>
<gene>
    <name evidence="10 11 12" type="primary">LOC117649958</name>
</gene>
<feature type="region of interest" description="Disordered" evidence="8">
    <location>
        <begin position="308"/>
        <end position="327"/>
    </location>
</feature>
<dbReference type="GO" id="GO:0005524">
    <property type="term" value="F:ATP binding"/>
    <property type="evidence" value="ECO:0007669"/>
    <property type="project" value="UniProtKB-KW"/>
</dbReference>
<dbReference type="GO" id="GO:0033314">
    <property type="term" value="P:mitotic DNA replication checkpoint signaling"/>
    <property type="evidence" value="ECO:0007669"/>
    <property type="project" value="TreeGrafter"/>
</dbReference>
<keyword evidence="9" id="KW-1185">Reference proteome</keyword>
<dbReference type="CTD" id="5884"/>
<protein>
    <submittedName>
        <fullName evidence="10 11">Cell cycle checkpoint protein RAD17</fullName>
    </submittedName>
</protein>
<dbReference type="RefSeq" id="XP_034249060.1">
    <property type="nucleotide sequence ID" value="XM_034393169.1"/>
</dbReference>
<dbReference type="GO" id="GO:0003689">
    <property type="term" value="F:DNA clamp loader activity"/>
    <property type="evidence" value="ECO:0007669"/>
    <property type="project" value="TreeGrafter"/>
</dbReference>
<keyword evidence="4" id="KW-0227">DNA damage</keyword>
<evidence type="ECO:0000256" key="6">
    <source>
        <dbReference type="ARBA" id="ARBA00023242"/>
    </source>
</evidence>
<evidence type="ECO:0000313" key="9">
    <source>
        <dbReference type="Proteomes" id="UP000515158"/>
    </source>
</evidence>